<dbReference type="EMBL" id="GBXM01084617">
    <property type="protein sequence ID" value="JAH23960.1"/>
    <property type="molecule type" value="Transcribed_RNA"/>
</dbReference>
<reference evidence="1" key="2">
    <citation type="journal article" date="2015" name="Fish Shellfish Immunol.">
        <title>Early steps in the European eel (Anguilla anguilla)-Vibrio vulnificus interaction in the gills: Role of the RtxA13 toxin.</title>
        <authorList>
            <person name="Callol A."/>
            <person name="Pajuelo D."/>
            <person name="Ebbesson L."/>
            <person name="Teles M."/>
            <person name="MacKenzie S."/>
            <person name="Amaro C."/>
        </authorList>
    </citation>
    <scope>NUCLEOTIDE SEQUENCE</scope>
</reference>
<organism evidence="1">
    <name type="scientific">Anguilla anguilla</name>
    <name type="common">European freshwater eel</name>
    <name type="synonym">Muraena anguilla</name>
    <dbReference type="NCBI Taxonomy" id="7936"/>
    <lineage>
        <taxon>Eukaryota</taxon>
        <taxon>Metazoa</taxon>
        <taxon>Chordata</taxon>
        <taxon>Craniata</taxon>
        <taxon>Vertebrata</taxon>
        <taxon>Euteleostomi</taxon>
        <taxon>Actinopterygii</taxon>
        <taxon>Neopterygii</taxon>
        <taxon>Teleostei</taxon>
        <taxon>Anguilliformes</taxon>
        <taxon>Anguillidae</taxon>
        <taxon>Anguilla</taxon>
    </lineage>
</organism>
<accession>A0A0E9R662</accession>
<evidence type="ECO:0000313" key="1">
    <source>
        <dbReference type="EMBL" id="JAH23960.1"/>
    </source>
</evidence>
<name>A0A0E9R662_ANGAN</name>
<proteinExistence type="predicted"/>
<sequence>MRDSSVLQFHFWTRRLRQKQVLKRTLVTLTTASLLEERYTED</sequence>
<reference evidence="1" key="1">
    <citation type="submission" date="2014-11" db="EMBL/GenBank/DDBJ databases">
        <authorList>
            <person name="Amaro Gonzalez C."/>
        </authorList>
    </citation>
    <scope>NUCLEOTIDE SEQUENCE</scope>
</reference>
<protein>
    <submittedName>
        <fullName evidence="1">Uncharacterized protein</fullName>
    </submittedName>
</protein>
<dbReference type="AlphaFoldDB" id="A0A0E9R662"/>